<dbReference type="Pfam" id="PF09468">
    <property type="entry name" value="RNase_H2-Ydr279"/>
    <property type="match status" value="1"/>
</dbReference>
<keyword evidence="12" id="KW-1185">Reference proteome</keyword>
<accession>A0A812CP69</accession>
<dbReference type="AlphaFoldDB" id="A0A812CP69"/>
<dbReference type="Gene3D" id="1.10.20.120">
    <property type="match status" value="1"/>
</dbReference>
<evidence type="ECO:0000256" key="4">
    <source>
        <dbReference type="ARBA" id="ARBA00019062"/>
    </source>
</evidence>
<comment type="subcellular location">
    <subcellularLocation>
        <location evidence="1">Nucleus</location>
    </subcellularLocation>
</comment>
<dbReference type="PANTHER" id="PTHR13383:SF11">
    <property type="entry name" value="RIBONUCLEASE H2 SUBUNIT B"/>
    <property type="match status" value="1"/>
</dbReference>
<evidence type="ECO:0000313" key="11">
    <source>
        <dbReference type="EMBL" id="CAE1275755.1"/>
    </source>
</evidence>
<evidence type="ECO:0000259" key="10">
    <source>
        <dbReference type="Pfam" id="PF17745"/>
    </source>
</evidence>
<dbReference type="GO" id="GO:0005654">
    <property type="term" value="C:nucleoplasm"/>
    <property type="evidence" value="ECO:0007669"/>
    <property type="project" value="TreeGrafter"/>
</dbReference>
<sequence>MPKAETKAFLDDGPKQYFMLIDKSALTVNENVENKPAFCSLRHPLTEKKCIFLFTHSNTNVFEVHNFKEEFRSWMINDSVVQDGSFLITTPMDPLFLVLPYLQSAEKKTGKYMTLDHIVEDEEFPESRRLHDSLRVKDLSHVADVKDSNDFQAYRYSEEKTLQWLQLKLNRVAEVLCNNNIQVSEGIACSKNFVKSKKEGSNANQKEYLMFAHGLLSDYISADLSEKLRESVGLEKPDDSKIKSSGSEPPKKKIKIEPSSSPTEDYSQKQKPVESTKVRKLSAAQKKLDQVDKSGMKSISSFFSPKSKS</sequence>
<name>A0A812CP69_ACAPH</name>
<dbReference type="CDD" id="cd09270">
    <property type="entry name" value="RNase_H2-B"/>
    <property type="match status" value="1"/>
</dbReference>
<evidence type="ECO:0000256" key="2">
    <source>
        <dbReference type="ARBA" id="ARBA00009823"/>
    </source>
</evidence>
<comment type="similarity">
    <text evidence="2">Belongs to the RNase H2 subunit B family.</text>
</comment>
<comment type="subunit">
    <text evidence="3">The RNase H2 complex is a heterotrimer composed of the catalytic subunit RNASEH2A and the non-catalytic subunits RNASEH2B and RNASEH2C.</text>
</comment>
<evidence type="ECO:0000256" key="5">
    <source>
        <dbReference type="ARBA" id="ARBA00023242"/>
    </source>
</evidence>
<evidence type="ECO:0000256" key="8">
    <source>
        <dbReference type="SAM" id="MobiDB-lite"/>
    </source>
</evidence>
<evidence type="ECO:0000256" key="3">
    <source>
        <dbReference type="ARBA" id="ARBA00011277"/>
    </source>
</evidence>
<dbReference type="InterPro" id="IPR041195">
    <property type="entry name" value="Rnh202_N"/>
</dbReference>
<feature type="domain" description="Ribonuclease H2 subunit B wHTH" evidence="9">
    <location>
        <begin position="96"/>
        <end position="229"/>
    </location>
</feature>
<feature type="region of interest" description="Disordered" evidence="8">
    <location>
        <begin position="231"/>
        <end position="292"/>
    </location>
</feature>
<dbReference type="InterPro" id="IPR040456">
    <property type="entry name" value="RNase_H2_suB"/>
</dbReference>
<comment type="function">
    <text evidence="6">Non catalytic subunit of RNase H2, an endonuclease that specifically degrades the RNA of RNA:DNA hybrids. Participates in DNA replication, possibly by mediating the removal of lagging-strand Okazaki fragment RNA primers during DNA replication. Mediates the excision of single ribonucleotides from DNA:RNA duplexes.</text>
</comment>
<feature type="compositionally biased region" description="Basic and acidic residues" evidence="8">
    <location>
        <begin position="231"/>
        <end position="242"/>
    </location>
</feature>
<evidence type="ECO:0000313" key="12">
    <source>
        <dbReference type="Proteomes" id="UP000597762"/>
    </source>
</evidence>
<dbReference type="Gene3D" id="2.20.25.530">
    <property type="match status" value="1"/>
</dbReference>
<comment type="caution">
    <text evidence="11">The sequence shown here is derived from an EMBL/GenBank/DDBJ whole genome shotgun (WGS) entry which is preliminary data.</text>
</comment>
<organism evidence="11 12">
    <name type="scientific">Acanthosepion pharaonis</name>
    <name type="common">Pharaoh cuttlefish</name>
    <name type="synonym">Sepia pharaonis</name>
    <dbReference type="NCBI Taxonomy" id="158019"/>
    <lineage>
        <taxon>Eukaryota</taxon>
        <taxon>Metazoa</taxon>
        <taxon>Spiralia</taxon>
        <taxon>Lophotrochozoa</taxon>
        <taxon>Mollusca</taxon>
        <taxon>Cephalopoda</taxon>
        <taxon>Coleoidea</taxon>
        <taxon>Decapodiformes</taxon>
        <taxon>Sepiida</taxon>
        <taxon>Sepiina</taxon>
        <taxon>Sepiidae</taxon>
        <taxon>Acanthosepion</taxon>
    </lineage>
</organism>
<dbReference type="GO" id="GO:0032299">
    <property type="term" value="C:ribonuclease H2 complex"/>
    <property type="evidence" value="ECO:0007669"/>
    <property type="project" value="InterPro"/>
</dbReference>
<feature type="domain" description="Rnh202 triple barrel" evidence="10">
    <location>
        <begin position="31"/>
        <end position="93"/>
    </location>
</feature>
<dbReference type="PANTHER" id="PTHR13383">
    <property type="entry name" value="RIBONUCLEASE H2 SUBUNIT B"/>
    <property type="match status" value="1"/>
</dbReference>
<dbReference type="GO" id="GO:0006401">
    <property type="term" value="P:RNA catabolic process"/>
    <property type="evidence" value="ECO:0007669"/>
    <property type="project" value="TreeGrafter"/>
</dbReference>
<reference evidence="11" key="1">
    <citation type="submission" date="2021-01" db="EMBL/GenBank/DDBJ databases">
        <authorList>
            <person name="Li R."/>
            <person name="Bekaert M."/>
        </authorList>
    </citation>
    <scope>NUCLEOTIDE SEQUENCE</scope>
    <source>
        <strain evidence="11">Farmed</strain>
    </source>
</reference>
<evidence type="ECO:0000256" key="1">
    <source>
        <dbReference type="ARBA" id="ARBA00004123"/>
    </source>
</evidence>
<dbReference type="Pfam" id="PF17745">
    <property type="entry name" value="Ydr279_N"/>
    <property type="match status" value="1"/>
</dbReference>
<keyword evidence="5" id="KW-0539">Nucleus</keyword>
<evidence type="ECO:0000256" key="7">
    <source>
        <dbReference type="ARBA" id="ARBA00033464"/>
    </source>
</evidence>
<dbReference type="OrthoDB" id="29098at2759"/>
<evidence type="ECO:0000259" key="9">
    <source>
        <dbReference type="Pfam" id="PF09468"/>
    </source>
</evidence>
<protein>
    <recommendedName>
        <fullName evidence="4">Ribonuclease H2 subunit B</fullName>
    </recommendedName>
    <alternativeName>
        <fullName evidence="7">Ribonuclease HI subunit B</fullName>
    </alternativeName>
</protein>
<evidence type="ECO:0000256" key="6">
    <source>
        <dbReference type="ARBA" id="ARBA00024778"/>
    </source>
</evidence>
<proteinExistence type="inferred from homology"/>
<dbReference type="FunFam" id="1.10.20.120:FF:000002">
    <property type="entry name" value="Ribonuclease H2 subunit B"/>
    <property type="match status" value="1"/>
</dbReference>
<feature type="compositionally biased region" description="Basic and acidic residues" evidence="8">
    <location>
        <begin position="266"/>
        <end position="277"/>
    </location>
</feature>
<gene>
    <name evidence="11" type="ORF">SPHA_39663</name>
</gene>
<dbReference type="InterPro" id="IPR019024">
    <property type="entry name" value="RNase_H2_suB_wHTH"/>
</dbReference>
<dbReference type="EMBL" id="CAHIKZ030001857">
    <property type="protein sequence ID" value="CAE1275755.1"/>
    <property type="molecule type" value="Genomic_DNA"/>
</dbReference>
<dbReference type="Proteomes" id="UP000597762">
    <property type="component" value="Unassembled WGS sequence"/>
</dbReference>